<evidence type="ECO:0000313" key="3">
    <source>
        <dbReference type="Proteomes" id="UP001526143"/>
    </source>
</evidence>
<dbReference type="Pfam" id="PF00480">
    <property type="entry name" value="ROK"/>
    <property type="match status" value="1"/>
</dbReference>
<dbReference type="PANTHER" id="PTHR18964:SF149">
    <property type="entry name" value="BIFUNCTIONAL UDP-N-ACETYLGLUCOSAMINE 2-EPIMERASE_N-ACETYLMANNOSAMINE KINASE"/>
    <property type="match status" value="1"/>
</dbReference>
<evidence type="ECO:0000256" key="1">
    <source>
        <dbReference type="ARBA" id="ARBA00006479"/>
    </source>
</evidence>
<dbReference type="SUPFAM" id="SSF53067">
    <property type="entry name" value="Actin-like ATPase domain"/>
    <property type="match status" value="1"/>
</dbReference>
<keyword evidence="3" id="KW-1185">Reference proteome</keyword>
<gene>
    <name evidence="2" type="ORF">OGM63_14745</name>
</gene>
<organism evidence="2 3">
    <name type="scientific">Plectonema radiosum NIES-515</name>
    <dbReference type="NCBI Taxonomy" id="2986073"/>
    <lineage>
        <taxon>Bacteria</taxon>
        <taxon>Bacillati</taxon>
        <taxon>Cyanobacteriota</taxon>
        <taxon>Cyanophyceae</taxon>
        <taxon>Oscillatoriophycideae</taxon>
        <taxon>Oscillatoriales</taxon>
        <taxon>Microcoleaceae</taxon>
        <taxon>Plectonema</taxon>
    </lineage>
</organism>
<dbReference type="Proteomes" id="UP001526143">
    <property type="component" value="Unassembled WGS sequence"/>
</dbReference>
<dbReference type="RefSeq" id="WP_263746337.1">
    <property type="nucleotide sequence ID" value="NZ_JAOWRF010000215.1"/>
</dbReference>
<name>A0ABT3B057_9CYAN</name>
<dbReference type="PANTHER" id="PTHR18964">
    <property type="entry name" value="ROK (REPRESSOR, ORF, KINASE) FAMILY"/>
    <property type="match status" value="1"/>
</dbReference>
<proteinExistence type="inferred from homology"/>
<dbReference type="EMBL" id="JAOWRF010000215">
    <property type="protein sequence ID" value="MCV3214760.1"/>
    <property type="molecule type" value="Genomic_DNA"/>
</dbReference>
<dbReference type="Gene3D" id="3.30.420.40">
    <property type="match status" value="2"/>
</dbReference>
<reference evidence="2 3" key="1">
    <citation type="submission" date="2022-10" db="EMBL/GenBank/DDBJ databases">
        <title>Identification of biosynthetic pathway for the production of the potent trypsin inhibitor radiosumin.</title>
        <authorList>
            <person name="Fewer D.P."/>
            <person name="Delbaje E."/>
            <person name="Ouyang X."/>
            <person name="Agostino P.D."/>
            <person name="Wahlsten M."/>
            <person name="Jokela J."/>
            <person name="Permi P."/>
            <person name="Haapaniemi E."/>
            <person name="Koistinen H."/>
        </authorList>
    </citation>
    <scope>NUCLEOTIDE SEQUENCE [LARGE SCALE GENOMIC DNA]</scope>
    <source>
        <strain evidence="2 3">NIES-515</strain>
    </source>
</reference>
<dbReference type="InterPro" id="IPR043129">
    <property type="entry name" value="ATPase_NBD"/>
</dbReference>
<comment type="similarity">
    <text evidence="1">Belongs to the ROK (NagC/XylR) family.</text>
</comment>
<accession>A0ABT3B057</accession>
<comment type="caution">
    <text evidence="2">The sequence shown here is derived from an EMBL/GenBank/DDBJ whole genome shotgun (WGS) entry which is preliminary data.</text>
</comment>
<protein>
    <submittedName>
        <fullName evidence="2">ROK family protein</fullName>
    </submittedName>
</protein>
<sequence length="332" mass="35397">MTLILALDFGGTKLAGGVLNLGSQRWLRYERRFSPTNANASSDLEMMRSLIHSLLQERLPSAIGVSFGGPVDATTGTVRLSHHVSGWENIRLKDLLEAEFGVFVSVDNDANVAALGEHRFGAGQGYDSLFYITVSTGVGGGWIVNNQPWRGAGGMAGEIGHIIVDPSGPMCLCGKRGCVERLASGVYMARDVREMLENEPQRRKEHRGGEKVRELVGGNLDLVTGKVVGEAAVLGDELAEQILYRGAGALGVGIGNVANLMNPQRFVLGGSVTKAGERWWEVVQKTARETALPEVDLEIVPAALGDDAPLWGAVALATQGLPTLGFPIYPTP</sequence>
<evidence type="ECO:0000313" key="2">
    <source>
        <dbReference type="EMBL" id="MCV3214760.1"/>
    </source>
</evidence>
<dbReference type="InterPro" id="IPR000600">
    <property type="entry name" value="ROK"/>
</dbReference>